<evidence type="ECO:0000259" key="12">
    <source>
        <dbReference type="Pfam" id="PF22456"/>
    </source>
</evidence>
<dbReference type="PANTHER" id="PTHR43690:SF18">
    <property type="entry name" value="INSULIN-DEGRADING ENZYME-RELATED"/>
    <property type="match status" value="1"/>
</dbReference>
<dbReference type="GO" id="GO:0006508">
    <property type="term" value="P:proteolysis"/>
    <property type="evidence" value="ECO:0007669"/>
    <property type="project" value="UniProtKB-KW"/>
</dbReference>
<dbReference type="Pfam" id="PF16187">
    <property type="entry name" value="Peptidase_M16_M"/>
    <property type="match status" value="1"/>
</dbReference>
<dbReference type="GO" id="GO:0046872">
    <property type="term" value="F:metal ion binding"/>
    <property type="evidence" value="ECO:0007669"/>
    <property type="project" value="UniProtKB-KW"/>
</dbReference>
<reference evidence="13" key="1">
    <citation type="submission" date="2023-07" db="EMBL/GenBank/DDBJ databases">
        <authorList>
            <consortium name="AG Swart"/>
            <person name="Singh M."/>
            <person name="Singh A."/>
            <person name="Seah K."/>
            <person name="Emmerich C."/>
        </authorList>
    </citation>
    <scope>NUCLEOTIDE SEQUENCE</scope>
    <source>
        <strain evidence="13">DP1</strain>
    </source>
</reference>
<name>A0AAD2D5R4_EUPCR</name>
<feature type="domain" description="Peptidase M16 N-terminal" evidence="9">
    <location>
        <begin position="23"/>
        <end position="152"/>
    </location>
</feature>
<evidence type="ECO:0000256" key="2">
    <source>
        <dbReference type="ARBA" id="ARBA00007261"/>
    </source>
</evidence>
<evidence type="ECO:0000256" key="5">
    <source>
        <dbReference type="ARBA" id="ARBA00022801"/>
    </source>
</evidence>
<organism evidence="13 14">
    <name type="scientific">Euplotes crassus</name>
    <dbReference type="NCBI Taxonomy" id="5936"/>
    <lineage>
        <taxon>Eukaryota</taxon>
        <taxon>Sar</taxon>
        <taxon>Alveolata</taxon>
        <taxon>Ciliophora</taxon>
        <taxon>Intramacronucleata</taxon>
        <taxon>Spirotrichea</taxon>
        <taxon>Hypotrichia</taxon>
        <taxon>Euplotida</taxon>
        <taxon>Euplotidae</taxon>
        <taxon>Moneuplotes</taxon>
    </lineage>
</organism>
<comment type="similarity">
    <text evidence="2 8">Belongs to the peptidase M16 family.</text>
</comment>
<dbReference type="Proteomes" id="UP001295684">
    <property type="component" value="Unassembled WGS sequence"/>
</dbReference>
<evidence type="ECO:0000313" key="14">
    <source>
        <dbReference type="Proteomes" id="UP001295684"/>
    </source>
</evidence>
<dbReference type="InterPro" id="IPR050626">
    <property type="entry name" value="Peptidase_M16"/>
</dbReference>
<protein>
    <submittedName>
        <fullName evidence="13">Uncharacterized protein</fullName>
    </submittedName>
</protein>
<dbReference type="InterPro" id="IPR032632">
    <property type="entry name" value="Peptidase_M16_M"/>
</dbReference>
<dbReference type="PANTHER" id="PTHR43690">
    <property type="entry name" value="NARDILYSIN"/>
    <property type="match status" value="1"/>
</dbReference>
<dbReference type="InterPro" id="IPR054734">
    <property type="entry name" value="PqqF-like_C_4"/>
</dbReference>
<evidence type="ECO:0000259" key="9">
    <source>
        <dbReference type="Pfam" id="PF00675"/>
    </source>
</evidence>
<sequence length="991" mass="115237">MSINISPNDDREYKFFKLENEMRVIVISDKEATKCSACMQVEAGSALNPKEYQGLAHFLEHMLFMGTEKYPEEESYSKHCADSGGYDNAYTGLEQTNYHFEVSTEGFEKALDMFAQFFICPLFSKDAVDREMNAVDSENQKNLQSDMWRFFQILLSESNEESVLNCFPTGNLKTLKKDGVVEALHAFHKKWYSSNIMNLTVYSSKSIEEMETLVTELFSGVENKNVTVPSFAEPAGYPKEFLGKLYKIKPVMDEHQLKFLWFYPKCYNKDHYDRVFNLLSHVIGHEGENSLLSYLIEDDLATSCYAYCDHEISSFTYMCLNLTLTDKGFENYERVIEIVTKMCQVLASEGPIDHVFEECSKNGDLKWKFLDKSSPINTTVSMADRMHLFTDENIQDILQTRYTFANFNKEEYQNILNGLLPDNMNVYLSSKKVDTIVDTPYNVEEWYGTEFVKEKFSEDLLQRLKNPTADPLENSKLSNPIENTLFPKSLDLCEESKDSTELTVQNVSDENIDIWYKKSEKFKTPKINAFNLLYTNDCGFQTSLQGAVFSTIWLKVIQDYFREFLYMADMASLECQTSESEGSIRIDFRGYSDPMQEFVEKFFDKLKSFDARKNKQTFDSKKEELLKQWANFALVQPYSQVFGLARSVMFLGQFPPKEKLEHLKDFTFEKFCSLSEEFLTNARSVWFFNGDLTKDQAVSTAQKATETLAFKTIPKDLLVFTRPLMMDENSETNIVIDAENKDETNSAILSIYQDETRFDTVEEEFAHHMIHSVVFQILDNPSFDYLRTKEQLGYIAYARSLIYREMIGGGFIIQSAVKNPEYLIKKSNDFLEMYKEKLASLSDEDFETAVKAVIMDKKEVDHSLLKESIRLFTRVEKHSYDFDYKEKQIEYLEKMMDKSNEEFYTESKKKVVDHFNHLFYGPEGSGPRVAHIELIASQHKEDNTTQYEANKEAYKRAKRRVVDITEISRFKNSSVVYPDKLLNRFSNYSTE</sequence>
<proteinExistence type="inferred from homology"/>
<keyword evidence="5" id="KW-0378">Hydrolase</keyword>
<feature type="domain" description="Peptidase M16 middle/third" evidence="11">
    <location>
        <begin position="367"/>
        <end position="661"/>
    </location>
</feature>
<keyword evidence="7" id="KW-0482">Metalloprotease</keyword>
<dbReference type="PROSITE" id="PS00143">
    <property type="entry name" value="INSULINASE"/>
    <property type="match status" value="1"/>
</dbReference>
<dbReference type="GO" id="GO:0005737">
    <property type="term" value="C:cytoplasm"/>
    <property type="evidence" value="ECO:0007669"/>
    <property type="project" value="UniProtKB-ARBA"/>
</dbReference>
<accession>A0AAD2D5R4</accession>
<dbReference type="Pfam" id="PF22456">
    <property type="entry name" value="PqqF-like_C_4"/>
    <property type="match status" value="1"/>
</dbReference>
<evidence type="ECO:0000256" key="1">
    <source>
        <dbReference type="ARBA" id="ARBA00001947"/>
    </source>
</evidence>
<dbReference type="SUPFAM" id="SSF63411">
    <property type="entry name" value="LuxS/MPP-like metallohydrolase"/>
    <property type="match status" value="4"/>
</dbReference>
<dbReference type="FunFam" id="3.30.830.10:FF:000012">
    <property type="entry name" value="Protease 3"/>
    <property type="match status" value="1"/>
</dbReference>
<evidence type="ECO:0000313" key="13">
    <source>
        <dbReference type="EMBL" id="CAI2381562.1"/>
    </source>
</evidence>
<dbReference type="InterPro" id="IPR001431">
    <property type="entry name" value="Pept_M16_Zn_BS"/>
</dbReference>
<dbReference type="GO" id="GO:0004222">
    <property type="term" value="F:metalloendopeptidase activity"/>
    <property type="evidence" value="ECO:0007669"/>
    <property type="project" value="InterPro"/>
</dbReference>
<dbReference type="InterPro" id="IPR011249">
    <property type="entry name" value="Metalloenz_LuxS/M16"/>
</dbReference>
<dbReference type="EMBL" id="CAMPGE010023643">
    <property type="protein sequence ID" value="CAI2381562.1"/>
    <property type="molecule type" value="Genomic_DNA"/>
</dbReference>
<dbReference type="Pfam" id="PF05193">
    <property type="entry name" value="Peptidase_M16_C"/>
    <property type="match status" value="1"/>
</dbReference>
<comment type="caution">
    <text evidence="13">The sequence shown here is derived from an EMBL/GenBank/DDBJ whole genome shotgun (WGS) entry which is preliminary data.</text>
</comment>
<keyword evidence="4" id="KW-0479">Metal-binding</keyword>
<keyword evidence="3" id="KW-0645">Protease</keyword>
<feature type="domain" description="Coenzyme PQQ synthesis protein F-like C-terminal lobe" evidence="12">
    <location>
        <begin position="776"/>
        <end position="870"/>
    </location>
</feature>
<dbReference type="AlphaFoldDB" id="A0AAD2D5R4"/>
<evidence type="ECO:0000259" key="10">
    <source>
        <dbReference type="Pfam" id="PF05193"/>
    </source>
</evidence>
<evidence type="ECO:0000256" key="6">
    <source>
        <dbReference type="ARBA" id="ARBA00022833"/>
    </source>
</evidence>
<dbReference type="Pfam" id="PF00675">
    <property type="entry name" value="Peptidase_M16"/>
    <property type="match status" value="1"/>
</dbReference>
<keyword evidence="14" id="KW-1185">Reference proteome</keyword>
<evidence type="ECO:0000256" key="7">
    <source>
        <dbReference type="ARBA" id="ARBA00023049"/>
    </source>
</evidence>
<feature type="domain" description="Peptidase M16 C-terminal" evidence="10">
    <location>
        <begin position="182"/>
        <end position="358"/>
    </location>
</feature>
<dbReference type="Gene3D" id="3.30.830.10">
    <property type="entry name" value="Metalloenzyme, LuxS/M16 peptidase-like"/>
    <property type="match status" value="4"/>
</dbReference>
<dbReference type="InterPro" id="IPR007863">
    <property type="entry name" value="Peptidase_M16_C"/>
</dbReference>
<dbReference type="InterPro" id="IPR011765">
    <property type="entry name" value="Pept_M16_N"/>
</dbReference>
<keyword evidence="6" id="KW-0862">Zinc</keyword>
<evidence type="ECO:0000256" key="3">
    <source>
        <dbReference type="ARBA" id="ARBA00022670"/>
    </source>
</evidence>
<evidence type="ECO:0000256" key="4">
    <source>
        <dbReference type="ARBA" id="ARBA00022723"/>
    </source>
</evidence>
<evidence type="ECO:0000256" key="8">
    <source>
        <dbReference type="RuleBase" id="RU004447"/>
    </source>
</evidence>
<gene>
    <name evidence="13" type="ORF">ECRASSUSDP1_LOCUS23018</name>
</gene>
<comment type="cofactor">
    <cofactor evidence="1">
        <name>Zn(2+)</name>
        <dbReference type="ChEBI" id="CHEBI:29105"/>
    </cofactor>
</comment>
<evidence type="ECO:0000259" key="11">
    <source>
        <dbReference type="Pfam" id="PF16187"/>
    </source>
</evidence>